<gene>
    <name evidence="1" type="ORF">A3F94_01575</name>
</gene>
<proteinExistence type="predicted"/>
<dbReference type="EMBL" id="MHOK01000022">
    <property type="protein sequence ID" value="OGZ61520.1"/>
    <property type="molecule type" value="Genomic_DNA"/>
</dbReference>
<protein>
    <recommendedName>
        <fullName evidence="3">SHS2 domain-containing protein</fullName>
    </recommendedName>
</protein>
<dbReference type="CDD" id="cd24049">
    <property type="entry name" value="ASKHA_NBD_PilM"/>
    <property type="match status" value="1"/>
</dbReference>
<dbReference type="PIRSF" id="PIRSF019169">
    <property type="entry name" value="PilM"/>
    <property type="match status" value="1"/>
</dbReference>
<organism evidence="1 2">
    <name type="scientific">Candidatus Spechtbacteria bacterium RIFCSPLOWO2_12_FULL_38_22</name>
    <dbReference type="NCBI Taxonomy" id="1802165"/>
    <lineage>
        <taxon>Bacteria</taxon>
        <taxon>Candidatus Spechtiibacteriota</taxon>
    </lineage>
</organism>
<comment type="caution">
    <text evidence="1">The sequence shown here is derived from an EMBL/GenBank/DDBJ whole genome shotgun (WGS) entry which is preliminary data.</text>
</comment>
<evidence type="ECO:0000313" key="2">
    <source>
        <dbReference type="Proteomes" id="UP000176770"/>
    </source>
</evidence>
<dbReference type="STRING" id="1802165.A3F94_01575"/>
<dbReference type="SUPFAM" id="SSF53067">
    <property type="entry name" value="Actin-like ATPase domain"/>
    <property type="match status" value="2"/>
</dbReference>
<dbReference type="Gene3D" id="3.30.420.40">
    <property type="match status" value="2"/>
</dbReference>
<sequence length="347" mass="38396">MWSVFKKQNKIYNLGIDIGTSSIKMVELLHDGNNIKLNNYAQFFAKGDYISTHSGSFNILDSQIANVLQDMYSGAGFVAKRATMALPVFSSFATLIDLPSMGDDELQDAVQYEVRKYIPVPIGEVQFDWMKVDSISNPQKFKVLTVAVPNEIVNRYNKLSKMINIELTTMELETFSSARALIPADNQDILAVLDIGSRTTNISVVDRSIVVMHHNIDYGGASATRTIARGMSIDMERAEELKKKDGMKSSDSNALELIRISLDKILTESQQVLDNYVQEGGQRASKLMLCGGTALMPGLVEYVKEVLRIDVEIGNPFRAVEIPNSLKNMLGVNSPDFSVAVGLALRK</sequence>
<dbReference type="Gene3D" id="3.30.1490.300">
    <property type="match status" value="1"/>
</dbReference>
<dbReference type="PANTHER" id="PTHR32432:SF3">
    <property type="entry name" value="ETHANOLAMINE UTILIZATION PROTEIN EUTJ"/>
    <property type="match status" value="1"/>
</dbReference>
<dbReference type="Pfam" id="PF11104">
    <property type="entry name" value="PilM_2"/>
    <property type="match status" value="1"/>
</dbReference>
<dbReference type="InterPro" id="IPR050696">
    <property type="entry name" value="FtsA/MreB"/>
</dbReference>
<dbReference type="InterPro" id="IPR005883">
    <property type="entry name" value="PilM"/>
</dbReference>
<dbReference type="AlphaFoldDB" id="A0A1G2HGX5"/>
<dbReference type="NCBIfam" id="TIGR01175">
    <property type="entry name" value="pilM"/>
    <property type="match status" value="1"/>
</dbReference>
<evidence type="ECO:0000313" key="1">
    <source>
        <dbReference type="EMBL" id="OGZ61520.1"/>
    </source>
</evidence>
<evidence type="ECO:0008006" key="3">
    <source>
        <dbReference type="Google" id="ProtNLM"/>
    </source>
</evidence>
<dbReference type="PANTHER" id="PTHR32432">
    <property type="entry name" value="CELL DIVISION PROTEIN FTSA-RELATED"/>
    <property type="match status" value="1"/>
</dbReference>
<accession>A0A1G2HGX5</accession>
<name>A0A1G2HGX5_9BACT</name>
<dbReference type="InterPro" id="IPR043129">
    <property type="entry name" value="ATPase_NBD"/>
</dbReference>
<reference evidence="1 2" key="1">
    <citation type="journal article" date="2016" name="Nat. Commun.">
        <title>Thousands of microbial genomes shed light on interconnected biogeochemical processes in an aquifer system.</title>
        <authorList>
            <person name="Anantharaman K."/>
            <person name="Brown C.T."/>
            <person name="Hug L.A."/>
            <person name="Sharon I."/>
            <person name="Castelle C.J."/>
            <person name="Probst A.J."/>
            <person name="Thomas B.C."/>
            <person name="Singh A."/>
            <person name="Wilkins M.J."/>
            <person name="Karaoz U."/>
            <person name="Brodie E.L."/>
            <person name="Williams K.H."/>
            <person name="Hubbard S.S."/>
            <person name="Banfield J.F."/>
        </authorList>
    </citation>
    <scope>NUCLEOTIDE SEQUENCE [LARGE SCALE GENOMIC DNA]</scope>
</reference>
<dbReference type="Proteomes" id="UP000176770">
    <property type="component" value="Unassembled WGS sequence"/>
</dbReference>